<dbReference type="PROSITE" id="PS51186">
    <property type="entry name" value="GNAT"/>
    <property type="match status" value="1"/>
</dbReference>
<dbReference type="PANTHER" id="PTHR43877">
    <property type="entry name" value="AMINOALKYLPHOSPHONATE N-ACETYLTRANSFERASE-RELATED-RELATED"/>
    <property type="match status" value="1"/>
</dbReference>
<reference evidence="4 5" key="1">
    <citation type="submission" date="2016-06" db="EMBL/GenBank/DDBJ databases">
        <title>The sequenced genome of the ice-adhering bacterium Marinomonas primoryensis, from Antarctica.</title>
        <authorList>
            <person name="Graham L."/>
            <person name="Vance T.D.R."/>
            <person name="Davies P.L."/>
        </authorList>
    </citation>
    <scope>NUCLEOTIDE SEQUENCE [LARGE SCALE GENOMIC DNA]</scope>
    <source>
        <strain evidence="4 5">AceL</strain>
    </source>
</reference>
<dbReference type="RefSeq" id="WP_112137676.1">
    <property type="nucleotide sequence ID" value="NZ_CP016181.1"/>
</dbReference>
<dbReference type="AlphaFoldDB" id="A0A2Z4PRJ0"/>
<dbReference type="InterPro" id="IPR016181">
    <property type="entry name" value="Acyl_CoA_acyltransferase"/>
</dbReference>
<dbReference type="Gene3D" id="3.40.630.30">
    <property type="match status" value="1"/>
</dbReference>
<evidence type="ECO:0000259" key="3">
    <source>
        <dbReference type="PROSITE" id="PS51186"/>
    </source>
</evidence>
<protein>
    <submittedName>
        <fullName evidence="4">Acetyltransferase</fullName>
    </submittedName>
</protein>
<dbReference type="Pfam" id="PF00583">
    <property type="entry name" value="Acetyltransf_1"/>
    <property type="match status" value="1"/>
</dbReference>
<feature type="domain" description="N-acetyltransferase" evidence="3">
    <location>
        <begin position="2"/>
        <end position="150"/>
    </location>
</feature>
<dbReference type="InterPro" id="IPR050832">
    <property type="entry name" value="Bact_Acetyltransf"/>
</dbReference>
<proteinExistence type="predicted"/>
<dbReference type="CDD" id="cd04301">
    <property type="entry name" value="NAT_SF"/>
    <property type="match status" value="1"/>
</dbReference>
<name>A0A2Z4PRJ0_9GAMM</name>
<keyword evidence="2" id="KW-0012">Acyltransferase</keyword>
<dbReference type="Proteomes" id="UP000249898">
    <property type="component" value="Chromosome"/>
</dbReference>
<dbReference type="PANTHER" id="PTHR43877:SF2">
    <property type="entry name" value="AMINOALKYLPHOSPHONATE N-ACETYLTRANSFERASE-RELATED"/>
    <property type="match status" value="1"/>
</dbReference>
<dbReference type="OrthoDB" id="1450704at2"/>
<dbReference type="InterPro" id="IPR000182">
    <property type="entry name" value="GNAT_dom"/>
</dbReference>
<gene>
    <name evidence="4" type="ORF">A8139_09540</name>
</gene>
<dbReference type="SUPFAM" id="SSF55729">
    <property type="entry name" value="Acyl-CoA N-acyltransferases (Nat)"/>
    <property type="match status" value="1"/>
</dbReference>
<keyword evidence="1 4" id="KW-0808">Transferase</keyword>
<dbReference type="EMBL" id="CP016181">
    <property type="protein sequence ID" value="AWY00211.1"/>
    <property type="molecule type" value="Genomic_DNA"/>
</dbReference>
<evidence type="ECO:0000313" key="5">
    <source>
        <dbReference type="Proteomes" id="UP000249898"/>
    </source>
</evidence>
<dbReference type="GO" id="GO:0016747">
    <property type="term" value="F:acyltransferase activity, transferring groups other than amino-acyl groups"/>
    <property type="evidence" value="ECO:0007669"/>
    <property type="project" value="InterPro"/>
</dbReference>
<evidence type="ECO:0000256" key="2">
    <source>
        <dbReference type="ARBA" id="ARBA00023315"/>
    </source>
</evidence>
<accession>A0A2Z4PRJ0</accession>
<sequence>MLNFRDAHFNDRPKLLALEQALIEAERPFNKLTKVDATYHDLDALISVADTLFLVVEIDGQIVATGYVQIRASKTYLQHSHHGYLGFMYVVPQCRGQGLNKKLLEKLIVWGQERGIRDFYLEVYTQNNVAIKAYEKVGFTSSVVEMKLTL</sequence>
<organism evidence="4 5">
    <name type="scientific">Marinomonas primoryensis</name>
    <dbReference type="NCBI Taxonomy" id="178399"/>
    <lineage>
        <taxon>Bacteria</taxon>
        <taxon>Pseudomonadati</taxon>
        <taxon>Pseudomonadota</taxon>
        <taxon>Gammaproteobacteria</taxon>
        <taxon>Oceanospirillales</taxon>
        <taxon>Oceanospirillaceae</taxon>
        <taxon>Marinomonas</taxon>
    </lineage>
</organism>
<evidence type="ECO:0000313" key="4">
    <source>
        <dbReference type="EMBL" id="AWY00211.1"/>
    </source>
</evidence>
<evidence type="ECO:0000256" key="1">
    <source>
        <dbReference type="ARBA" id="ARBA00022679"/>
    </source>
</evidence>